<accession>A0A1W9ZYC7</accession>
<feature type="signal peptide" evidence="2">
    <location>
        <begin position="1"/>
        <end position="17"/>
    </location>
</feature>
<evidence type="ECO:0000313" key="4">
    <source>
        <dbReference type="Proteomes" id="UP000192448"/>
    </source>
</evidence>
<dbReference type="AlphaFoldDB" id="A0A1W9ZYC7"/>
<comment type="caution">
    <text evidence="3">The sequence shown here is derived from an EMBL/GenBank/DDBJ whole genome shotgun (WGS) entry which is preliminary data.</text>
</comment>
<evidence type="ECO:0000256" key="1">
    <source>
        <dbReference type="SAM" id="MobiDB-lite"/>
    </source>
</evidence>
<reference evidence="3 4" key="1">
    <citation type="submission" date="2017-02" db="EMBL/GenBank/DDBJ databases">
        <title>The new phylogeny of genus Mycobacterium.</title>
        <authorList>
            <person name="Tortoli E."/>
            <person name="Trovato A."/>
            <person name="Cirillo D.M."/>
        </authorList>
    </citation>
    <scope>NUCLEOTIDE SEQUENCE [LARGE SCALE GENOMIC DNA]</scope>
    <source>
        <strain evidence="3 4">RW6</strain>
    </source>
</reference>
<keyword evidence="2" id="KW-0732">Signal</keyword>
<dbReference type="STRING" id="1927124.BST13_35975"/>
<protein>
    <recommendedName>
        <fullName evidence="5">Lipoprotein</fullName>
    </recommendedName>
</protein>
<dbReference type="PROSITE" id="PS51257">
    <property type="entry name" value="PROKAR_LIPOPROTEIN"/>
    <property type="match status" value="1"/>
</dbReference>
<feature type="region of interest" description="Disordered" evidence="1">
    <location>
        <begin position="90"/>
        <end position="112"/>
    </location>
</feature>
<dbReference type="OrthoDB" id="4640569at2"/>
<keyword evidence="4" id="KW-1185">Reference proteome</keyword>
<sequence>MTISSKLAVLCTVPALAIGAAACGASTSQQSQPSATTEAVSTAPRTVVVQSTPEATAVATTTVRPDVSPDEECPGAEFKVEQFIGSWQESGDPTVTTLSAHGSLESNSDGKKEFGTWQFTPWDASPAKTSKPSSAPNSCVLWLHWIADSGNLDLVYLPLKVTDNAIQLSYVGRGNTIDWQRTAAQ</sequence>
<evidence type="ECO:0008006" key="5">
    <source>
        <dbReference type="Google" id="ProtNLM"/>
    </source>
</evidence>
<evidence type="ECO:0000313" key="3">
    <source>
        <dbReference type="EMBL" id="ORA22779.1"/>
    </source>
</evidence>
<gene>
    <name evidence="3" type="ORF">BST13_35975</name>
</gene>
<evidence type="ECO:0000256" key="2">
    <source>
        <dbReference type="SAM" id="SignalP"/>
    </source>
</evidence>
<feature type="chain" id="PRO_5012800640" description="Lipoprotein" evidence="2">
    <location>
        <begin position="18"/>
        <end position="185"/>
    </location>
</feature>
<organism evidence="3 4">
    <name type="scientific">Mycobacterium aquaticum</name>
    <dbReference type="NCBI Taxonomy" id="1927124"/>
    <lineage>
        <taxon>Bacteria</taxon>
        <taxon>Bacillati</taxon>
        <taxon>Actinomycetota</taxon>
        <taxon>Actinomycetes</taxon>
        <taxon>Mycobacteriales</taxon>
        <taxon>Mycobacteriaceae</taxon>
        <taxon>Mycobacterium</taxon>
    </lineage>
</organism>
<dbReference type="Proteomes" id="UP000192448">
    <property type="component" value="Unassembled WGS sequence"/>
</dbReference>
<name>A0A1W9ZYC7_9MYCO</name>
<feature type="compositionally biased region" description="Polar residues" evidence="1">
    <location>
        <begin position="90"/>
        <end position="107"/>
    </location>
</feature>
<proteinExistence type="predicted"/>
<feature type="region of interest" description="Disordered" evidence="1">
    <location>
        <begin position="25"/>
        <end position="45"/>
    </location>
</feature>
<dbReference type="EMBL" id="MVHF01000066">
    <property type="protein sequence ID" value="ORA22779.1"/>
    <property type="molecule type" value="Genomic_DNA"/>
</dbReference>
<feature type="compositionally biased region" description="Low complexity" evidence="1">
    <location>
        <begin position="25"/>
        <end position="39"/>
    </location>
</feature>
<dbReference type="RefSeq" id="WP_083170715.1">
    <property type="nucleotide sequence ID" value="NZ_MVHF01000066.1"/>
</dbReference>